<evidence type="ECO:0000256" key="1">
    <source>
        <dbReference type="ARBA" id="ARBA00022801"/>
    </source>
</evidence>
<gene>
    <name evidence="3" type="ORF">AB5J51_04390</name>
</gene>
<dbReference type="InterPro" id="IPR050114">
    <property type="entry name" value="UPF0173_UPF0282_UlaG_hydrolase"/>
</dbReference>
<name>A0AB39XYE2_9ACTN</name>
<evidence type="ECO:0000259" key="2">
    <source>
        <dbReference type="Pfam" id="PF12706"/>
    </source>
</evidence>
<organism evidence="3">
    <name type="scientific">Streptomyces sp. R33</name>
    <dbReference type="NCBI Taxonomy" id="3238629"/>
    <lineage>
        <taxon>Bacteria</taxon>
        <taxon>Bacillati</taxon>
        <taxon>Actinomycetota</taxon>
        <taxon>Actinomycetes</taxon>
        <taxon>Kitasatosporales</taxon>
        <taxon>Streptomycetaceae</taxon>
        <taxon>Streptomyces</taxon>
    </lineage>
</organism>
<protein>
    <submittedName>
        <fullName evidence="3">MBL fold metallo-hydrolase</fullName>
    </submittedName>
</protein>
<reference evidence="3" key="1">
    <citation type="submission" date="2024-08" db="EMBL/GenBank/DDBJ databases">
        <authorList>
            <person name="Yu S.T."/>
        </authorList>
    </citation>
    <scope>NUCLEOTIDE SEQUENCE</scope>
    <source>
        <strain evidence="3">R33</strain>
    </source>
</reference>
<dbReference type="InterPro" id="IPR001279">
    <property type="entry name" value="Metallo-B-lactamas"/>
</dbReference>
<evidence type="ECO:0000313" key="3">
    <source>
        <dbReference type="EMBL" id="XDV62230.1"/>
    </source>
</evidence>
<dbReference type="Pfam" id="PF12706">
    <property type="entry name" value="Lactamase_B_2"/>
    <property type="match status" value="1"/>
</dbReference>
<dbReference type="PANTHER" id="PTHR43546">
    <property type="entry name" value="UPF0173 METAL-DEPENDENT HYDROLASE MJ1163-RELATED"/>
    <property type="match status" value="1"/>
</dbReference>
<dbReference type="GO" id="GO:0016787">
    <property type="term" value="F:hydrolase activity"/>
    <property type="evidence" value="ECO:0007669"/>
    <property type="project" value="UniProtKB-KW"/>
</dbReference>
<keyword evidence="1" id="KW-0378">Hydrolase</keyword>
<dbReference type="AlphaFoldDB" id="A0AB39XYE2"/>
<dbReference type="EMBL" id="CP165727">
    <property type="protein sequence ID" value="XDV62230.1"/>
    <property type="molecule type" value="Genomic_DNA"/>
</dbReference>
<proteinExistence type="predicted"/>
<dbReference type="Gene3D" id="3.60.15.10">
    <property type="entry name" value="Ribonuclease Z/Hydroxyacylglutathione hydrolase-like"/>
    <property type="match status" value="1"/>
</dbReference>
<dbReference type="InterPro" id="IPR036866">
    <property type="entry name" value="RibonucZ/Hydroxyglut_hydro"/>
</dbReference>
<sequence>MTIPHVLTHLGATTVKFSATHIGTATVLLEIAGLRLLTDPVFDPAPAEYRHDPVVLRSTAGPAVALADLPPIDAVLLSHDDHPDNLDAAGRTLLAGRPVLTTQSGAGRLGGQAVGLAPWATYELTVRGTTLRITATPGVHGPVGDVIGFVIEAEGDEEGQGEGEAVYLSGDTVYVDELDAIADRFSIGTAFLHLGAARIAAFGDGRLITMDAAQGAALTRSLGARTAVPVHYASWEHFSEDRAGITAAFAAAGVGDRLRWLTPGARETLG</sequence>
<dbReference type="SUPFAM" id="SSF56281">
    <property type="entry name" value="Metallo-hydrolase/oxidoreductase"/>
    <property type="match status" value="1"/>
</dbReference>
<feature type="domain" description="Metallo-beta-lactamase" evidence="2">
    <location>
        <begin position="35"/>
        <end position="232"/>
    </location>
</feature>
<accession>A0AB39XYE2</accession>
<dbReference type="PANTHER" id="PTHR43546:SF9">
    <property type="entry name" value="L-ASCORBATE-6-PHOSPHATE LACTONASE ULAG-RELATED"/>
    <property type="match status" value="1"/>
</dbReference>
<dbReference type="RefSeq" id="WP_234382631.1">
    <property type="nucleotide sequence ID" value="NZ_CP165727.1"/>
</dbReference>